<dbReference type="EMBL" id="MGJJ01000007">
    <property type="protein sequence ID" value="OGN05752.1"/>
    <property type="molecule type" value="Genomic_DNA"/>
</dbReference>
<sequence>MVESSNIRNFCIIAHIDHGKSTLADRFLELTGTVEKRKMQEQFLDQMELERERGITIKLQPVRMKYAPQINADDTQTDAENQFLYGDITYKIRDAVFEVKKRLGLGHKENIYRNALVQEFSAKGLQFETEKRIDIFYDGKKIGNYQPDFIIENKIIVELKALPELGRPQIEQLWSYLKGSVYKLALLVNFGNKDLEIKRVVYDSARFLRTSAFSLRESAQIEHFVLNLIDTPGHVDFTYEVSRSLAAVEGAVLLVDASKGIQAQTLANLHLAQAQNLTIIPVVNKIDLPNARTVEVKEELSHVLGVAPDEIIEVSAKNGTNVEKVLEKIIEKILPPKNDGAAALRALIFDSVFDAYKGVIAFVRIFDGSIKKGDKIAAAAIGAKAEVLETGFFAPALTASLELSAGEIGYIATGLKDPSRIKVGDTITAEPITGTFKPLSGYKEPKPMVFASFFPENSEDYDLLKDALGKLKLTDASLSYEPESSVGLGRGFRLGFLGMLHVEIISERLKREFGLSLIISSPSVEYFLKLKNGQELKIRSAALLPDPAGIESIAEPFVSMEILTPAAFVGNVMELASSVRSIYKATEYLGKETALLKYEMPLSEIITDFYDKLKSVSSGYASMSYEFSDFRKDDLVRLDILIAGETVEPFSKIIHRKNAYHEGRAMVVKLKETVPPQWFEVAIQAAIGGKIIARESIRARRKDVTGYLYGGDVTRKMKLLEKQKRGKKKMKAGGRVVLPQEVFLKMLKR</sequence>
<dbReference type="NCBIfam" id="TIGR04256">
    <property type="entry name" value="GxxExxY"/>
    <property type="match status" value="1"/>
</dbReference>
<evidence type="ECO:0000256" key="10">
    <source>
        <dbReference type="ARBA" id="ARBA00061052"/>
    </source>
</evidence>
<dbReference type="InterPro" id="IPR005225">
    <property type="entry name" value="Small_GTP-bd"/>
</dbReference>
<dbReference type="GO" id="GO:0005525">
    <property type="term" value="F:GTP binding"/>
    <property type="evidence" value="ECO:0007669"/>
    <property type="project" value="UniProtKB-UniRule"/>
</dbReference>
<evidence type="ECO:0000313" key="15">
    <source>
        <dbReference type="Proteomes" id="UP000177419"/>
    </source>
</evidence>
<evidence type="ECO:0000256" key="4">
    <source>
        <dbReference type="ARBA" id="ARBA00022801"/>
    </source>
</evidence>
<evidence type="ECO:0000256" key="6">
    <source>
        <dbReference type="ARBA" id="ARBA00023134"/>
    </source>
</evidence>
<dbReference type="InterPro" id="IPR009000">
    <property type="entry name" value="Transl_B-barrel_sf"/>
</dbReference>
<dbReference type="NCBIfam" id="TIGR00231">
    <property type="entry name" value="small_GTP"/>
    <property type="match status" value="1"/>
</dbReference>
<comment type="function">
    <text evidence="9 12">Required for accurate and efficient protein synthesis under certain stress conditions. May act as a fidelity factor of the translation reaction, by catalyzing a one-codon backward translocation of tRNAs on improperly translocated ribosomes. Back-translocation proceeds from a post-translocation (POST) complex to a pre-translocation (PRE) complex, thus giving elongation factor G a second chance to translocate the tRNAs correctly. Binds to ribosomes in a GTP-dependent manner.</text>
</comment>
<dbReference type="InterPro" id="IPR027417">
    <property type="entry name" value="P-loop_NTPase"/>
</dbReference>
<dbReference type="Gene3D" id="3.30.70.870">
    <property type="entry name" value="Elongation Factor G (Translational Gtpase), domain 3"/>
    <property type="match status" value="1"/>
</dbReference>
<evidence type="ECO:0000256" key="11">
    <source>
        <dbReference type="ARBA" id="ARBA00066744"/>
    </source>
</evidence>
<dbReference type="PANTHER" id="PTHR43512:SF4">
    <property type="entry name" value="TRANSLATION FACTOR GUF1 HOMOLOG, CHLOROPLASTIC"/>
    <property type="match status" value="1"/>
</dbReference>
<gene>
    <name evidence="12" type="primary">lepA</name>
    <name evidence="14" type="ORF">A2746_02170</name>
</gene>
<evidence type="ECO:0000256" key="2">
    <source>
        <dbReference type="ARBA" id="ARBA00022475"/>
    </source>
</evidence>
<dbReference type="Pfam" id="PF03144">
    <property type="entry name" value="GTP_EFTU_D2"/>
    <property type="match status" value="1"/>
</dbReference>
<dbReference type="FunFam" id="2.40.30.10:FF:000015">
    <property type="entry name" value="Translation factor GUF1, mitochondrial"/>
    <property type="match status" value="1"/>
</dbReference>
<keyword evidence="5 12" id="KW-0648">Protein biosynthesis</keyword>
<dbReference type="NCBIfam" id="TIGR01393">
    <property type="entry name" value="lepA"/>
    <property type="match status" value="1"/>
</dbReference>
<evidence type="ECO:0000313" key="14">
    <source>
        <dbReference type="EMBL" id="OGN05752.1"/>
    </source>
</evidence>
<keyword evidence="6 12" id="KW-0342">GTP-binding</keyword>
<evidence type="ECO:0000256" key="9">
    <source>
        <dbReference type="ARBA" id="ARBA00057626"/>
    </source>
</evidence>
<evidence type="ECO:0000256" key="3">
    <source>
        <dbReference type="ARBA" id="ARBA00022741"/>
    </source>
</evidence>
<dbReference type="EC" id="3.6.5.n1" evidence="11 12"/>
<dbReference type="Pfam" id="PF06421">
    <property type="entry name" value="LepA_C"/>
    <property type="match status" value="1"/>
</dbReference>
<dbReference type="InterPro" id="IPR004161">
    <property type="entry name" value="EFTu-like_2"/>
</dbReference>
<reference evidence="14 15" key="1">
    <citation type="journal article" date="2016" name="Nat. Commun.">
        <title>Thousands of microbial genomes shed light on interconnected biogeochemical processes in an aquifer system.</title>
        <authorList>
            <person name="Anantharaman K."/>
            <person name="Brown C.T."/>
            <person name="Hug L.A."/>
            <person name="Sharon I."/>
            <person name="Castelle C.J."/>
            <person name="Probst A.J."/>
            <person name="Thomas B.C."/>
            <person name="Singh A."/>
            <person name="Wilkins M.J."/>
            <person name="Karaoz U."/>
            <person name="Brodie E.L."/>
            <person name="Williams K.H."/>
            <person name="Hubbard S.S."/>
            <person name="Banfield J.F."/>
        </authorList>
    </citation>
    <scope>NUCLEOTIDE SEQUENCE [LARGE SCALE GENOMIC DNA]</scope>
</reference>
<dbReference type="InterPro" id="IPR000640">
    <property type="entry name" value="EFG_V-like"/>
</dbReference>
<dbReference type="InterPro" id="IPR031157">
    <property type="entry name" value="G_TR_CS"/>
</dbReference>
<dbReference type="GO" id="GO:0043022">
    <property type="term" value="F:ribosome binding"/>
    <property type="evidence" value="ECO:0007669"/>
    <property type="project" value="UniProtKB-UniRule"/>
</dbReference>
<dbReference type="InterPro" id="IPR038363">
    <property type="entry name" value="LepA_C_sf"/>
</dbReference>
<dbReference type="Pfam" id="PF00679">
    <property type="entry name" value="EFG_C"/>
    <property type="match status" value="1"/>
</dbReference>
<dbReference type="InterPro" id="IPR013842">
    <property type="entry name" value="LepA_CTD"/>
</dbReference>
<name>A0A1F8EXZ5_9BACT</name>
<keyword evidence="7 12" id="KW-0472">Membrane</keyword>
<evidence type="ECO:0000256" key="5">
    <source>
        <dbReference type="ARBA" id="ARBA00022917"/>
    </source>
</evidence>
<dbReference type="GO" id="GO:0003746">
    <property type="term" value="F:translation elongation factor activity"/>
    <property type="evidence" value="ECO:0007669"/>
    <property type="project" value="UniProtKB-UniRule"/>
</dbReference>
<comment type="caution">
    <text evidence="14">The sequence shown here is derived from an EMBL/GenBank/DDBJ whole genome shotgun (WGS) entry which is preliminary data.</text>
</comment>
<dbReference type="FunFam" id="3.30.70.240:FF:000007">
    <property type="entry name" value="Translation factor GUF1, mitochondrial"/>
    <property type="match status" value="1"/>
</dbReference>
<dbReference type="SUPFAM" id="SSF52540">
    <property type="entry name" value="P-loop containing nucleoside triphosphate hydrolases"/>
    <property type="match status" value="1"/>
</dbReference>
<dbReference type="FunFam" id="3.30.70.870:FF:000004">
    <property type="entry name" value="Translation factor GUF1, mitochondrial"/>
    <property type="match status" value="1"/>
</dbReference>
<dbReference type="CDD" id="cd03709">
    <property type="entry name" value="lepA_C"/>
    <property type="match status" value="1"/>
</dbReference>
<comment type="similarity">
    <text evidence="1 12">Belongs to the TRAFAC class translation factor GTPase superfamily. Classic translation factor GTPase family. LepA subfamily.</text>
</comment>
<dbReference type="STRING" id="1802669.A2746_02170"/>
<dbReference type="Pfam" id="PF00009">
    <property type="entry name" value="GTP_EFTU"/>
    <property type="match status" value="2"/>
</dbReference>
<evidence type="ECO:0000256" key="1">
    <source>
        <dbReference type="ARBA" id="ARBA00005454"/>
    </source>
</evidence>
<dbReference type="GO" id="GO:0005886">
    <property type="term" value="C:plasma membrane"/>
    <property type="evidence" value="ECO:0007669"/>
    <property type="project" value="UniProtKB-SubCell"/>
</dbReference>
<comment type="subcellular location">
    <subcellularLocation>
        <location evidence="12">Cell membrane</location>
        <topology evidence="12">Peripheral membrane protein</topology>
        <orientation evidence="12">Cytoplasmic side</orientation>
    </subcellularLocation>
</comment>
<keyword evidence="2 12" id="KW-1003">Cell membrane</keyword>
<dbReference type="InterPro" id="IPR041095">
    <property type="entry name" value="EFG_II"/>
</dbReference>
<comment type="similarity">
    <text evidence="10">Belongs to the GTP-binding elongation factor family. LepA subfamily.</text>
</comment>
<dbReference type="GO" id="GO:0003924">
    <property type="term" value="F:GTPase activity"/>
    <property type="evidence" value="ECO:0007669"/>
    <property type="project" value="UniProtKB-UniRule"/>
</dbReference>
<comment type="catalytic activity">
    <reaction evidence="8 12">
        <text>GTP + H2O = GDP + phosphate + H(+)</text>
        <dbReference type="Rhea" id="RHEA:19669"/>
        <dbReference type="ChEBI" id="CHEBI:15377"/>
        <dbReference type="ChEBI" id="CHEBI:15378"/>
        <dbReference type="ChEBI" id="CHEBI:37565"/>
        <dbReference type="ChEBI" id="CHEBI:43474"/>
        <dbReference type="ChEBI" id="CHEBI:58189"/>
        <dbReference type="EC" id="3.6.5.n1"/>
    </reaction>
</comment>
<dbReference type="PANTHER" id="PTHR43512">
    <property type="entry name" value="TRANSLATION FACTOR GUF1-RELATED"/>
    <property type="match status" value="1"/>
</dbReference>
<evidence type="ECO:0000259" key="13">
    <source>
        <dbReference type="PROSITE" id="PS51722"/>
    </source>
</evidence>
<keyword evidence="4 12" id="KW-0378">Hydrolase</keyword>
<dbReference type="InterPro" id="IPR006297">
    <property type="entry name" value="EF-4"/>
</dbReference>
<dbReference type="Pfam" id="PF13366">
    <property type="entry name" value="PDDEXK_3"/>
    <property type="match status" value="1"/>
</dbReference>
<dbReference type="CDD" id="cd03699">
    <property type="entry name" value="EF4_II"/>
    <property type="match status" value="1"/>
</dbReference>
<dbReference type="PROSITE" id="PS51722">
    <property type="entry name" value="G_TR_2"/>
    <property type="match status" value="1"/>
</dbReference>
<dbReference type="InterPro" id="IPR035647">
    <property type="entry name" value="EFG_III/V"/>
</dbReference>
<evidence type="ECO:0000256" key="8">
    <source>
        <dbReference type="ARBA" id="ARBA00050293"/>
    </source>
</evidence>
<dbReference type="PROSITE" id="PS00301">
    <property type="entry name" value="G_TR_1"/>
    <property type="match status" value="1"/>
</dbReference>
<dbReference type="AlphaFoldDB" id="A0A1F8EXZ5"/>
<dbReference type="FunFam" id="3.30.70.2570:FF:000001">
    <property type="entry name" value="Translation factor GUF1, mitochondrial"/>
    <property type="match status" value="1"/>
</dbReference>
<dbReference type="InterPro" id="IPR026350">
    <property type="entry name" value="GxxExxY"/>
</dbReference>
<organism evidence="14 15">
    <name type="scientific">Candidatus Yanofskybacteria bacterium RIFCSPHIGHO2_01_FULL_44_22</name>
    <dbReference type="NCBI Taxonomy" id="1802669"/>
    <lineage>
        <taxon>Bacteria</taxon>
        <taxon>Candidatus Yanofskyibacteriota</taxon>
    </lineage>
</organism>
<evidence type="ECO:0000256" key="7">
    <source>
        <dbReference type="ARBA" id="ARBA00023136"/>
    </source>
</evidence>
<dbReference type="GO" id="GO:0045727">
    <property type="term" value="P:positive regulation of translation"/>
    <property type="evidence" value="ECO:0007669"/>
    <property type="project" value="UniProtKB-UniRule"/>
</dbReference>
<accession>A0A1F8EXZ5</accession>
<dbReference type="SUPFAM" id="SSF50447">
    <property type="entry name" value="Translation proteins"/>
    <property type="match status" value="1"/>
</dbReference>
<dbReference type="InterPro" id="IPR035654">
    <property type="entry name" value="LepA_IV"/>
</dbReference>
<dbReference type="CDD" id="cd16260">
    <property type="entry name" value="EF4_III"/>
    <property type="match status" value="1"/>
</dbReference>
<dbReference type="Proteomes" id="UP000177419">
    <property type="component" value="Unassembled WGS sequence"/>
</dbReference>
<dbReference type="Gene3D" id="3.30.70.2570">
    <property type="entry name" value="Elongation factor 4, C-terminal domain"/>
    <property type="match status" value="1"/>
</dbReference>
<feature type="binding site" evidence="12">
    <location>
        <begin position="284"/>
        <end position="287"/>
    </location>
    <ligand>
        <name>GTP</name>
        <dbReference type="ChEBI" id="CHEBI:37565"/>
    </ligand>
</feature>
<feature type="domain" description="Tr-type G" evidence="13">
    <location>
        <begin position="5"/>
        <end position="337"/>
    </location>
</feature>
<dbReference type="Gene3D" id="3.40.50.300">
    <property type="entry name" value="P-loop containing nucleotide triphosphate hydrolases"/>
    <property type="match status" value="2"/>
</dbReference>
<feature type="binding site" evidence="12">
    <location>
        <begin position="17"/>
        <end position="22"/>
    </location>
    <ligand>
        <name>GTP</name>
        <dbReference type="ChEBI" id="CHEBI:37565"/>
    </ligand>
</feature>
<keyword evidence="3 12" id="KW-0547">Nucleotide-binding</keyword>
<dbReference type="InterPro" id="IPR000795">
    <property type="entry name" value="T_Tr_GTP-bd_dom"/>
</dbReference>
<dbReference type="Pfam" id="PF14492">
    <property type="entry name" value="EFG_III"/>
    <property type="match status" value="1"/>
</dbReference>
<dbReference type="Gene3D" id="3.30.70.240">
    <property type="match status" value="1"/>
</dbReference>
<evidence type="ECO:0000256" key="12">
    <source>
        <dbReference type="HAMAP-Rule" id="MF_00071"/>
    </source>
</evidence>
<dbReference type="Gene3D" id="2.40.30.10">
    <property type="entry name" value="Translation factors"/>
    <property type="match status" value="1"/>
</dbReference>
<dbReference type="HAMAP" id="MF_00071">
    <property type="entry name" value="LepA"/>
    <property type="match status" value="1"/>
</dbReference>
<protein>
    <recommendedName>
        <fullName evidence="11 12">Elongation factor 4</fullName>
        <shortName evidence="12">EF-4</shortName>
        <ecNumber evidence="11 12">3.6.5.n1</ecNumber>
    </recommendedName>
    <alternativeName>
        <fullName evidence="12">Ribosomal back-translocase LepA</fullName>
    </alternativeName>
</protein>
<proteinExistence type="inferred from homology"/>
<dbReference type="SUPFAM" id="SSF54980">
    <property type="entry name" value="EF-G C-terminal domain-like"/>
    <property type="match status" value="2"/>
</dbReference>